<evidence type="ECO:0000256" key="2">
    <source>
        <dbReference type="ARBA" id="ARBA00010961"/>
    </source>
</evidence>
<comment type="similarity">
    <text evidence="2">Belongs to the transposase mutator family.</text>
</comment>
<evidence type="ECO:0000313" key="6">
    <source>
        <dbReference type="EMBL" id="RAP72338.1"/>
    </source>
</evidence>
<dbReference type="GO" id="GO:0003677">
    <property type="term" value="F:DNA binding"/>
    <property type="evidence" value="ECO:0007669"/>
    <property type="project" value="UniProtKB-KW"/>
</dbReference>
<proteinExistence type="inferred from homology"/>
<accession>A0A328TPG9</accession>
<evidence type="ECO:0000256" key="4">
    <source>
        <dbReference type="ARBA" id="ARBA00023125"/>
    </source>
</evidence>
<reference evidence="6" key="1">
    <citation type="submission" date="2018-04" db="EMBL/GenBank/DDBJ databases">
        <title>Genomes of the Obligate Erwinia dacicola and Facultative Enterobacter sp. OLF Endosymbionts of the Olive Fruit fly, Bactrocera oleae.</title>
        <authorList>
            <person name="Estes A.M."/>
            <person name="Hearn D.J."/>
            <person name="Agarwal S."/>
            <person name="Pierson E.A."/>
            <person name="Dunning-Hotopp J.C."/>
        </authorList>
    </citation>
    <scope>NUCLEOTIDE SEQUENCE [LARGE SCALE GENOMIC DNA]</scope>
    <source>
        <strain evidence="6">Oroville</strain>
    </source>
</reference>
<dbReference type="GO" id="GO:0004803">
    <property type="term" value="F:transposase activity"/>
    <property type="evidence" value="ECO:0007669"/>
    <property type="project" value="InterPro"/>
</dbReference>
<dbReference type="Proteomes" id="UP000244334">
    <property type="component" value="Unassembled WGS sequence"/>
</dbReference>
<comment type="function">
    <text evidence="1">Required for the transposition of the insertion element.</text>
</comment>
<keyword evidence="5" id="KW-0233">DNA recombination</keyword>
<dbReference type="InterPro" id="IPR001207">
    <property type="entry name" value="Transposase_mutator"/>
</dbReference>
<evidence type="ECO:0000256" key="1">
    <source>
        <dbReference type="ARBA" id="ARBA00002190"/>
    </source>
</evidence>
<keyword evidence="4" id="KW-0238">DNA-binding</keyword>
<protein>
    <submittedName>
        <fullName evidence="6">MULE transposase domain protein</fullName>
    </submittedName>
</protein>
<dbReference type="Pfam" id="PF00872">
    <property type="entry name" value="Transposase_mut"/>
    <property type="match status" value="1"/>
</dbReference>
<dbReference type="GO" id="GO:0006313">
    <property type="term" value="P:DNA transposition"/>
    <property type="evidence" value="ECO:0007669"/>
    <property type="project" value="InterPro"/>
</dbReference>
<organism evidence="6 7">
    <name type="scientific">Candidatus Erwinia dacicola</name>
    <dbReference type="NCBI Taxonomy" id="252393"/>
    <lineage>
        <taxon>Bacteria</taxon>
        <taxon>Pseudomonadati</taxon>
        <taxon>Pseudomonadota</taxon>
        <taxon>Gammaproteobacteria</taxon>
        <taxon>Enterobacterales</taxon>
        <taxon>Erwiniaceae</taxon>
        <taxon>Erwinia</taxon>
    </lineage>
</organism>
<sequence length="57" mass="6216">MGIDESEAKAFWLAFLLSLKERGLEGVKLVISDAHSSLKAALQQVFVQTDEKSAHAT</sequence>
<evidence type="ECO:0000313" key="7">
    <source>
        <dbReference type="Proteomes" id="UP000244334"/>
    </source>
</evidence>
<keyword evidence="3" id="KW-0815">Transposition</keyword>
<name>A0A328TPG9_9GAMM</name>
<keyword evidence="7" id="KW-1185">Reference proteome</keyword>
<evidence type="ECO:0000256" key="3">
    <source>
        <dbReference type="ARBA" id="ARBA00022578"/>
    </source>
</evidence>
<gene>
    <name evidence="6" type="ORF">ACZ87_00840</name>
</gene>
<dbReference type="AlphaFoldDB" id="A0A328TPG9"/>
<evidence type="ECO:0000256" key="5">
    <source>
        <dbReference type="ARBA" id="ARBA00023172"/>
    </source>
</evidence>
<comment type="caution">
    <text evidence="6">The sequence shown here is derived from an EMBL/GenBank/DDBJ whole genome shotgun (WGS) entry which is preliminary data.</text>
</comment>
<dbReference type="EMBL" id="LJAM02000043">
    <property type="protein sequence ID" value="RAP72338.1"/>
    <property type="molecule type" value="Genomic_DNA"/>
</dbReference>